<evidence type="ECO:0000259" key="12">
    <source>
        <dbReference type="Pfam" id="PF26002"/>
    </source>
</evidence>
<dbReference type="SUPFAM" id="SSF111369">
    <property type="entry name" value="HlyD-like secretion proteins"/>
    <property type="match status" value="1"/>
</dbReference>
<dbReference type="Proteomes" id="UP001165395">
    <property type="component" value="Unassembled WGS sequence"/>
</dbReference>
<keyword evidence="14" id="KW-1185">Reference proteome</keyword>
<dbReference type="InterPro" id="IPR006144">
    <property type="entry name" value="Secretion_HlyD_CS"/>
</dbReference>
<dbReference type="InterPro" id="IPR050739">
    <property type="entry name" value="MFP"/>
</dbReference>
<keyword evidence="10" id="KW-0175">Coiled coil</keyword>
<dbReference type="PANTHER" id="PTHR30386">
    <property type="entry name" value="MEMBRANE FUSION SUBUNIT OF EMRAB-TOLC MULTIDRUG EFFLUX PUMP"/>
    <property type="match status" value="1"/>
</dbReference>
<keyword evidence="3 9" id="KW-0813">Transport</keyword>
<dbReference type="PRINTS" id="PR01490">
    <property type="entry name" value="RTXTOXIND"/>
</dbReference>
<evidence type="ECO:0000256" key="7">
    <source>
        <dbReference type="ARBA" id="ARBA00022989"/>
    </source>
</evidence>
<dbReference type="Pfam" id="PF26002">
    <property type="entry name" value="Beta-barrel_AprE"/>
    <property type="match status" value="1"/>
</dbReference>
<evidence type="ECO:0000256" key="6">
    <source>
        <dbReference type="ARBA" id="ARBA00022692"/>
    </source>
</evidence>
<dbReference type="RefSeq" id="WP_227181224.1">
    <property type="nucleotide sequence ID" value="NZ_JAJBZT010000006.1"/>
</dbReference>
<evidence type="ECO:0000259" key="11">
    <source>
        <dbReference type="Pfam" id="PF25994"/>
    </source>
</evidence>
<evidence type="ECO:0000256" key="2">
    <source>
        <dbReference type="ARBA" id="ARBA00009477"/>
    </source>
</evidence>
<feature type="coiled-coil region" evidence="10">
    <location>
        <begin position="270"/>
        <end position="297"/>
    </location>
</feature>
<dbReference type="InterPro" id="IPR058982">
    <property type="entry name" value="Beta-barrel_AprE"/>
</dbReference>
<feature type="coiled-coil region" evidence="10">
    <location>
        <begin position="197"/>
        <end position="238"/>
    </location>
</feature>
<dbReference type="InterPro" id="IPR058781">
    <property type="entry name" value="HH_AprE-like"/>
</dbReference>
<evidence type="ECO:0000256" key="8">
    <source>
        <dbReference type="ARBA" id="ARBA00023136"/>
    </source>
</evidence>
<protein>
    <recommendedName>
        <fullName evidence="9">Membrane fusion protein (MFP) family protein</fullName>
    </recommendedName>
</protein>
<feature type="domain" description="AprE-like long alpha-helical hairpin" evidence="11">
    <location>
        <begin position="144"/>
        <end position="318"/>
    </location>
</feature>
<keyword evidence="6 9" id="KW-0812">Transmembrane</keyword>
<dbReference type="PROSITE" id="PS00543">
    <property type="entry name" value="HLYD_FAMILY"/>
    <property type="match status" value="1"/>
</dbReference>
<dbReference type="Gene3D" id="2.40.50.100">
    <property type="match status" value="1"/>
</dbReference>
<feature type="transmembrane region" description="Helical" evidence="9">
    <location>
        <begin position="69"/>
        <end position="87"/>
    </location>
</feature>
<dbReference type="InterPro" id="IPR010129">
    <property type="entry name" value="T1SS_HlyD"/>
</dbReference>
<proteinExistence type="inferred from homology"/>
<feature type="domain" description="AprE-like beta-barrel" evidence="12">
    <location>
        <begin position="368"/>
        <end position="455"/>
    </location>
</feature>
<keyword evidence="8 9" id="KW-0472">Membrane</keyword>
<gene>
    <name evidence="13" type="ORF">LIN78_12745</name>
</gene>
<dbReference type="PANTHER" id="PTHR30386:SF26">
    <property type="entry name" value="TRANSPORT PROTEIN COMB"/>
    <property type="match status" value="1"/>
</dbReference>
<dbReference type="Gene3D" id="1.10.287.470">
    <property type="entry name" value="Helix hairpin bin"/>
    <property type="match status" value="1"/>
</dbReference>
<evidence type="ECO:0000256" key="9">
    <source>
        <dbReference type="RuleBase" id="RU365093"/>
    </source>
</evidence>
<accession>A0ABS8D876</accession>
<keyword evidence="5 9" id="KW-0997">Cell inner membrane</keyword>
<comment type="similarity">
    <text evidence="2 9">Belongs to the membrane fusion protein (MFP) (TC 8.A.1) family.</text>
</comment>
<evidence type="ECO:0000256" key="4">
    <source>
        <dbReference type="ARBA" id="ARBA00022475"/>
    </source>
</evidence>
<dbReference type="Gene3D" id="2.40.30.170">
    <property type="match status" value="1"/>
</dbReference>
<evidence type="ECO:0000256" key="10">
    <source>
        <dbReference type="SAM" id="Coils"/>
    </source>
</evidence>
<reference evidence="13" key="1">
    <citation type="submission" date="2021-10" db="EMBL/GenBank/DDBJ databases">
        <title>The complete genome sequence of Leeia sp. TBRC 13508.</title>
        <authorList>
            <person name="Charoenyingcharoen P."/>
            <person name="Yukphan P."/>
        </authorList>
    </citation>
    <scope>NUCLEOTIDE SEQUENCE</scope>
    <source>
        <strain evidence="13">TBRC 13508</strain>
    </source>
</reference>
<dbReference type="NCBIfam" id="TIGR01843">
    <property type="entry name" value="type_I_hlyD"/>
    <property type="match status" value="1"/>
</dbReference>
<organism evidence="13 14">
    <name type="scientific">Leeia speluncae</name>
    <dbReference type="NCBI Taxonomy" id="2884804"/>
    <lineage>
        <taxon>Bacteria</taxon>
        <taxon>Pseudomonadati</taxon>
        <taxon>Pseudomonadota</taxon>
        <taxon>Betaproteobacteria</taxon>
        <taxon>Neisseriales</taxon>
        <taxon>Leeiaceae</taxon>
        <taxon>Leeia</taxon>
    </lineage>
</organism>
<keyword evidence="4 9" id="KW-1003">Cell membrane</keyword>
<evidence type="ECO:0000313" key="14">
    <source>
        <dbReference type="Proteomes" id="UP001165395"/>
    </source>
</evidence>
<name>A0ABS8D876_9NEIS</name>
<sequence length="478" mass="52576">MLPVNNETESMPKKVGVLKKLAQYVYQKGMHGFGLYLDKMATKHEIPDEALVGDGDWAVIEEDGYRVRLIIRIMAVSILILVVWAAFAKIDEVTRGEGKVIPSSEIQILQSLDGGNVSAISVKEGQQVKKGQLLLKIDPIRFASSLKENQAQYYSLVARVARLQALSDNKPFVAPEEVVKNIPQVAEQERALYESSMQGLEANVAIARQQLVQRNQELVEVKSRRDQAAQNYELAAKELAVTKPLAQSGAVSDVELLRLERDVSRSKGDRDQAAAQIPRLQAAIQEATRKIQEVELAFRNQIRGELSESVAKLNSLSAGSEGLADRVKQTEIRSPVNGTVKRLNVNTLGGVVQPGKDIIEIVPSEDALLLEAKILPKDIAFLRPGQSALIKFTAYDFSIYGGLEATLEQIGADTVTDEKGNAFYIIRLRTAQSYIGDNHMPIIPGMVAEVDVRTGKKTVLSYLLKPVLKAKSNALSER</sequence>
<dbReference type="Pfam" id="PF25994">
    <property type="entry name" value="HH_AprE"/>
    <property type="match status" value="1"/>
</dbReference>
<comment type="subcellular location">
    <subcellularLocation>
        <location evidence="1 9">Cell inner membrane</location>
        <topology evidence="1 9">Single-pass membrane protein</topology>
    </subcellularLocation>
</comment>
<evidence type="ECO:0000256" key="5">
    <source>
        <dbReference type="ARBA" id="ARBA00022519"/>
    </source>
</evidence>
<evidence type="ECO:0000256" key="1">
    <source>
        <dbReference type="ARBA" id="ARBA00004377"/>
    </source>
</evidence>
<evidence type="ECO:0000313" key="13">
    <source>
        <dbReference type="EMBL" id="MCB6184415.1"/>
    </source>
</evidence>
<dbReference type="EMBL" id="JAJBZT010000006">
    <property type="protein sequence ID" value="MCB6184415.1"/>
    <property type="molecule type" value="Genomic_DNA"/>
</dbReference>
<comment type="caution">
    <text evidence="13">The sequence shown here is derived from an EMBL/GenBank/DDBJ whole genome shotgun (WGS) entry which is preliminary data.</text>
</comment>
<keyword evidence="7 9" id="KW-1133">Transmembrane helix</keyword>
<evidence type="ECO:0000256" key="3">
    <source>
        <dbReference type="ARBA" id="ARBA00022448"/>
    </source>
</evidence>